<name>A0A1G4IEB2_TRYEQ</name>
<evidence type="ECO:0000313" key="2">
    <source>
        <dbReference type="Proteomes" id="UP000195570"/>
    </source>
</evidence>
<protein>
    <submittedName>
        <fullName evidence="1">Uncharacterized protein</fullName>
    </submittedName>
</protein>
<dbReference type="VEuPathDB" id="TriTrypDB:TEOVI_000197500"/>
<dbReference type="GeneID" id="92375915"/>
<gene>
    <name evidence="1" type="ORF">TEOVI_000197500</name>
</gene>
<dbReference type="RefSeq" id="XP_067081221.1">
    <property type="nucleotide sequence ID" value="XM_067225120.1"/>
</dbReference>
<dbReference type="EMBL" id="CZPT02001428">
    <property type="protein sequence ID" value="SCU70402.1"/>
    <property type="molecule type" value="Genomic_DNA"/>
</dbReference>
<comment type="caution">
    <text evidence="1">The sequence shown here is derived from an EMBL/GenBank/DDBJ whole genome shotgun (WGS) entry which is preliminary data.</text>
</comment>
<reference evidence="1" key="1">
    <citation type="submission" date="2016-09" db="EMBL/GenBank/DDBJ databases">
        <authorList>
            <person name="Hebert L."/>
            <person name="Moumen B."/>
        </authorList>
    </citation>
    <scope>NUCLEOTIDE SEQUENCE [LARGE SCALE GENOMIC DNA]</scope>
    <source>
        <strain evidence="1">OVI</strain>
    </source>
</reference>
<keyword evidence="2" id="KW-1185">Reference proteome</keyword>
<dbReference type="Proteomes" id="UP000195570">
    <property type="component" value="Unassembled WGS sequence"/>
</dbReference>
<dbReference type="AlphaFoldDB" id="A0A1G4IEB2"/>
<organism evidence="1 2">
    <name type="scientific">Trypanosoma equiperdum</name>
    <dbReference type="NCBI Taxonomy" id="5694"/>
    <lineage>
        <taxon>Eukaryota</taxon>
        <taxon>Discoba</taxon>
        <taxon>Euglenozoa</taxon>
        <taxon>Kinetoplastea</taxon>
        <taxon>Metakinetoplastina</taxon>
        <taxon>Trypanosomatida</taxon>
        <taxon>Trypanosomatidae</taxon>
        <taxon>Trypanosoma</taxon>
    </lineage>
</organism>
<accession>A0A1G4IEB2</accession>
<sequence length="166" mass="17640">MPRHSIRLENHVDPFLVGTPTGQGPRAGASVAFLCGLANLVDAPWGFGRWCCGATGRGDALITLEDWEGQVVWRWPLTRAVADILLAFGVALAAARCQKSAKGRDNVAFNLARGVGRVQRVWKKWLPPSGVPVACASCGWFFSSGDGTDQCLGVRTSVSLCSLVGS</sequence>
<evidence type="ECO:0000313" key="1">
    <source>
        <dbReference type="EMBL" id="SCU70402.1"/>
    </source>
</evidence>
<proteinExistence type="predicted"/>